<dbReference type="PANTHER" id="PTHR33398">
    <property type="entry name" value="30S RIBOSOMAL PROTEIN S20"/>
    <property type="match status" value="1"/>
</dbReference>
<keyword evidence="5 8" id="KW-0689">Ribosomal protein</keyword>
<comment type="function">
    <text evidence="1 8">Binds directly to 16S ribosomal RNA.</text>
</comment>
<reference evidence="9 10" key="1">
    <citation type="submission" date="2023-03" db="EMBL/GenBank/DDBJ databases">
        <title>Paludisphaera mucosa sp. nov. a novel planctomycete from northern fen.</title>
        <authorList>
            <person name="Ivanova A."/>
        </authorList>
    </citation>
    <scope>NUCLEOTIDE SEQUENCE [LARGE SCALE GENOMIC DNA]</scope>
    <source>
        <strain evidence="9 10">Pla2</strain>
    </source>
</reference>
<accession>A0ABT6F8D1</accession>
<protein>
    <recommendedName>
        <fullName evidence="7 8">Small ribosomal subunit protein bS20</fullName>
    </recommendedName>
</protein>
<dbReference type="InterPro" id="IPR002583">
    <property type="entry name" value="Ribosomal_bS20"/>
</dbReference>
<dbReference type="Proteomes" id="UP001216907">
    <property type="component" value="Unassembled WGS sequence"/>
</dbReference>
<dbReference type="Pfam" id="PF01649">
    <property type="entry name" value="Ribosomal_S20p"/>
    <property type="match status" value="1"/>
</dbReference>
<keyword evidence="4 8" id="KW-0694">RNA-binding</keyword>
<dbReference type="RefSeq" id="WP_277860116.1">
    <property type="nucleotide sequence ID" value="NZ_JARRAG010000001.1"/>
</dbReference>
<evidence type="ECO:0000256" key="1">
    <source>
        <dbReference type="ARBA" id="ARBA00003134"/>
    </source>
</evidence>
<dbReference type="EMBL" id="JARRAG010000001">
    <property type="protein sequence ID" value="MDG3003767.1"/>
    <property type="molecule type" value="Genomic_DNA"/>
</dbReference>
<evidence type="ECO:0000313" key="9">
    <source>
        <dbReference type="EMBL" id="MDG3003767.1"/>
    </source>
</evidence>
<dbReference type="InterPro" id="IPR036510">
    <property type="entry name" value="Ribosomal_bS20_sf"/>
</dbReference>
<organism evidence="9 10">
    <name type="scientific">Paludisphaera mucosa</name>
    <dbReference type="NCBI Taxonomy" id="3030827"/>
    <lineage>
        <taxon>Bacteria</taxon>
        <taxon>Pseudomonadati</taxon>
        <taxon>Planctomycetota</taxon>
        <taxon>Planctomycetia</taxon>
        <taxon>Isosphaerales</taxon>
        <taxon>Isosphaeraceae</taxon>
        <taxon>Paludisphaera</taxon>
    </lineage>
</organism>
<evidence type="ECO:0000256" key="8">
    <source>
        <dbReference type="HAMAP-Rule" id="MF_00500"/>
    </source>
</evidence>
<evidence type="ECO:0000256" key="6">
    <source>
        <dbReference type="ARBA" id="ARBA00023274"/>
    </source>
</evidence>
<evidence type="ECO:0000256" key="4">
    <source>
        <dbReference type="ARBA" id="ARBA00022884"/>
    </source>
</evidence>
<proteinExistence type="inferred from homology"/>
<comment type="similarity">
    <text evidence="2 8">Belongs to the bacterial ribosomal protein bS20 family.</text>
</comment>
<keyword evidence="10" id="KW-1185">Reference proteome</keyword>
<comment type="caution">
    <text evidence="9">The sequence shown here is derived from an EMBL/GenBank/DDBJ whole genome shotgun (WGS) entry which is preliminary data.</text>
</comment>
<keyword evidence="3 8" id="KW-0699">rRNA-binding</keyword>
<evidence type="ECO:0000313" key="10">
    <source>
        <dbReference type="Proteomes" id="UP001216907"/>
    </source>
</evidence>
<evidence type="ECO:0000256" key="2">
    <source>
        <dbReference type="ARBA" id="ARBA00007634"/>
    </source>
</evidence>
<evidence type="ECO:0000256" key="7">
    <source>
        <dbReference type="ARBA" id="ARBA00035136"/>
    </source>
</evidence>
<dbReference type="SUPFAM" id="SSF46992">
    <property type="entry name" value="Ribosomal protein S20"/>
    <property type="match status" value="1"/>
</dbReference>
<dbReference type="NCBIfam" id="TIGR00029">
    <property type="entry name" value="S20"/>
    <property type="match status" value="1"/>
</dbReference>
<keyword evidence="6 8" id="KW-0687">Ribonucleoprotein</keyword>
<dbReference type="Gene3D" id="1.20.58.110">
    <property type="entry name" value="Ribosomal protein S20"/>
    <property type="match status" value="1"/>
</dbReference>
<evidence type="ECO:0000256" key="5">
    <source>
        <dbReference type="ARBA" id="ARBA00022980"/>
    </source>
</evidence>
<dbReference type="HAMAP" id="MF_00500">
    <property type="entry name" value="Ribosomal_bS20"/>
    <property type="match status" value="1"/>
</dbReference>
<gene>
    <name evidence="8 9" type="primary">rpsT</name>
    <name evidence="9" type="ORF">PZE19_08295</name>
</gene>
<sequence>MPTTKSAAKRLRQSAKKRLHNRIAKKIVKTSARKALATVAEKDFDAAETQFRAAVAKIDKAGARRVLHPNTAARRKSKLAREYKAALEKAKQTS</sequence>
<evidence type="ECO:0000256" key="3">
    <source>
        <dbReference type="ARBA" id="ARBA00022730"/>
    </source>
</evidence>
<dbReference type="GO" id="GO:0005840">
    <property type="term" value="C:ribosome"/>
    <property type="evidence" value="ECO:0007669"/>
    <property type="project" value="UniProtKB-KW"/>
</dbReference>
<dbReference type="PANTHER" id="PTHR33398:SF1">
    <property type="entry name" value="SMALL RIBOSOMAL SUBUNIT PROTEIN BS20C"/>
    <property type="match status" value="1"/>
</dbReference>
<name>A0ABT6F8D1_9BACT</name>